<dbReference type="GO" id="GO:0030261">
    <property type="term" value="P:chromosome condensation"/>
    <property type="evidence" value="ECO:0007669"/>
    <property type="project" value="UniProtKB-KW"/>
</dbReference>
<dbReference type="OrthoDB" id="9799835at2"/>
<comment type="similarity">
    <text evidence="1 4">Belongs to the bacterial histone-like protein family.</text>
</comment>
<evidence type="ECO:0000313" key="5">
    <source>
        <dbReference type="EMBL" id="EHJ49536.1"/>
    </source>
</evidence>
<keyword evidence="2" id="KW-0226">DNA condensation</keyword>
<evidence type="ECO:0000256" key="3">
    <source>
        <dbReference type="ARBA" id="ARBA00023125"/>
    </source>
</evidence>
<organism evidence="5 6">
    <name type="scientific">Solidesulfovibrio carbinoliphilus subsp. oakridgensis</name>
    <dbReference type="NCBI Taxonomy" id="694327"/>
    <lineage>
        <taxon>Bacteria</taxon>
        <taxon>Pseudomonadati</taxon>
        <taxon>Thermodesulfobacteriota</taxon>
        <taxon>Desulfovibrionia</taxon>
        <taxon>Desulfovibrionales</taxon>
        <taxon>Desulfovibrionaceae</taxon>
        <taxon>Solidesulfovibrio</taxon>
    </lineage>
</organism>
<dbReference type="AlphaFoldDB" id="G7QC90"/>
<dbReference type="Pfam" id="PF00216">
    <property type="entry name" value="Bac_DNA_binding"/>
    <property type="match status" value="1"/>
</dbReference>
<dbReference type="RefSeq" id="WP_009182860.1">
    <property type="nucleotide sequence ID" value="NZ_CM001368.1"/>
</dbReference>
<gene>
    <name evidence="5" type="ORF">DFW101_3540</name>
</gene>
<keyword evidence="6" id="KW-1185">Reference proteome</keyword>
<evidence type="ECO:0000256" key="4">
    <source>
        <dbReference type="RuleBase" id="RU003939"/>
    </source>
</evidence>
<dbReference type="eggNOG" id="COG0776">
    <property type="taxonomic scope" value="Bacteria"/>
</dbReference>
<name>G7QC90_9BACT</name>
<sequence>MTQTEFIKRFATESGMTQDAAKNCLALAGQMVEATMRAGESVKFPCLGTFTPVATKERQGRNPRTGEPLTIPAGVRIKFKAAFEVD</sequence>
<dbReference type="PANTHER" id="PTHR33175:SF3">
    <property type="entry name" value="DNA-BINDING PROTEIN HU-BETA"/>
    <property type="match status" value="1"/>
</dbReference>
<dbReference type="HOGENOM" id="CLU_105066_3_3_7"/>
<dbReference type="InterPro" id="IPR010992">
    <property type="entry name" value="IHF-like_DNA-bd_dom_sf"/>
</dbReference>
<dbReference type="Gene3D" id="4.10.520.10">
    <property type="entry name" value="IHF-like DNA-binding proteins"/>
    <property type="match status" value="1"/>
</dbReference>
<dbReference type="SMART" id="SM00411">
    <property type="entry name" value="BHL"/>
    <property type="match status" value="1"/>
</dbReference>
<dbReference type="EMBL" id="CM001368">
    <property type="protein sequence ID" value="EHJ49536.1"/>
    <property type="molecule type" value="Genomic_DNA"/>
</dbReference>
<reference evidence="6" key="1">
    <citation type="journal article" date="2015" name="Genome Announc.">
        <title>High-Quality Draft Genome Sequence of Desulfovibrio carbinoliphilus FW-101-2B, an Organic Acid-Oxidizing Sulfate-Reducing Bacterium Isolated from Uranium(VI)-Contaminated Groundwater.</title>
        <authorList>
            <person name="Ramsay B.D."/>
            <person name="Hwang C."/>
            <person name="Woo H.L."/>
            <person name="Carroll S.L."/>
            <person name="Lucas S."/>
            <person name="Han J."/>
            <person name="Lapidus A.L."/>
            <person name="Cheng J.F."/>
            <person name="Goodwin L.A."/>
            <person name="Pitluck S."/>
            <person name="Peters L."/>
            <person name="Chertkov O."/>
            <person name="Held B."/>
            <person name="Detter J.C."/>
            <person name="Han C.S."/>
            <person name="Tapia R."/>
            <person name="Land M.L."/>
            <person name="Hauser L.J."/>
            <person name="Kyrpides N.C."/>
            <person name="Ivanova N.N."/>
            <person name="Mikhailova N."/>
            <person name="Pagani I."/>
            <person name="Woyke T."/>
            <person name="Arkin A.P."/>
            <person name="Dehal P."/>
            <person name="Chivian D."/>
            <person name="Criddle C.S."/>
            <person name="Wu W."/>
            <person name="Chakraborty R."/>
            <person name="Hazen T.C."/>
            <person name="Fields M.W."/>
        </authorList>
    </citation>
    <scope>NUCLEOTIDE SEQUENCE [LARGE SCALE GENOMIC DNA]</scope>
    <source>
        <strain evidence="6">FW-101-2B</strain>
    </source>
</reference>
<keyword evidence="3 5" id="KW-0238">DNA-binding</keyword>
<dbReference type="InterPro" id="IPR000119">
    <property type="entry name" value="Hist_DNA-bd"/>
</dbReference>
<dbReference type="STRING" id="694327.DFW101_3540"/>
<dbReference type="PANTHER" id="PTHR33175">
    <property type="entry name" value="DNA-BINDING PROTEIN HU"/>
    <property type="match status" value="1"/>
</dbReference>
<accession>G7QC90</accession>
<dbReference type="SUPFAM" id="SSF47729">
    <property type="entry name" value="IHF-like DNA-binding proteins"/>
    <property type="match status" value="1"/>
</dbReference>
<dbReference type="Proteomes" id="UP000004662">
    <property type="component" value="Chromosome"/>
</dbReference>
<evidence type="ECO:0000256" key="1">
    <source>
        <dbReference type="ARBA" id="ARBA00010529"/>
    </source>
</evidence>
<dbReference type="GO" id="GO:0030527">
    <property type="term" value="F:structural constituent of chromatin"/>
    <property type="evidence" value="ECO:0007669"/>
    <property type="project" value="InterPro"/>
</dbReference>
<protein>
    <submittedName>
        <fullName evidence="5">Histone family protein DNA-binding protein</fullName>
    </submittedName>
</protein>
<evidence type="ECO:0000256" key="2">
    <source>
        <dbReference type="ARBA" id="ARBA00023067"/>
    </source>
</evidence>
<dbReference type="GO" id="GO:0003677">
    <property type="term" value="F:DNA binding"/>
    <property type="evidence" value="ECO:0007669"/>
    <property type="project" value="UniProtKB-KW"/>
</dbReference>
<proteinExistence type="inferred from homology"/>
<evidence type="ECO:0000313" key="6">
    <source>
        <dbReference type="Proteomes" id="UP000004662"/>
    </source>
</evidence>